<dbReference type="Proteomes" id="UP000504630">
    <property type="component" value="Chromosome 4"/>
</dbReference>
<proteinExistence type="predicted"/>
<dbReference type="RefSeq" id="XP_029285451.1">
    <property type="nucleotide sequence ID" value="XM_029429591.1"/>
</dbReference>
<dbReference type="OrthoDB" id="8956328at2759"/>
<feature type="region of interest" description="Disordered" evidence="1">
    <location>
        <begin position="1"/>
        <end position="308"/>
    </location>
</feature>
<sequence length="308" mass="32512">MQCPFTGQLASDDTEPDKDGATPQDPSDNTASQATLEKGATPSSPNQTLPVTEEVTTKKTQVIETCKEEERPSATAPESDSQPRSEAATGSNLSVTTTLPSSTHASVKLAEQQTVTSSDISTDDNPEAVQIPVDKPSDINCKALSCSASTSTKETGSTAAETPQECNSVTKSVSEQDKDNPISHETHNLSVRPDDNENHTNTEQHTFAKQAESKEDEAAGDERCLYSDDPKTKTTECSADPPSVRKETAQSTAAVDTKSNEKTNTSLAEGQKQQSDNRDVSKSTPSGPSQSEGGEGGSSSDITNVTKQ</sequence>
<accession>A0A6J2PJI9</accession>
<evidence type="ECO:0000256" key="1">
    <source>
        <dbReference type="SAM" id="MobiDB-lite"/>
    </source>
</evidence>
<evidence type="ECO:0000313" key="2">
    <source>
        <dbReference type="Proteomes" id="UP000504630"/>
    </source>
</evidence>
<gene>
    <name evidence="3" type="primary">LOC115006959</name>
</gene>
<feature type="compositionally biased region" description="Basic and acidic residues" evidence="1">
    <location>
        <begin position="174"/>
        <end position="202"/>
    </location>
</feature>
<protein>
    <submittedName>
        <fullName evidence="3">Uncharacterized protein LOC115006959</fullName>
    </submittedName>
</protein>
<feature type="compositionally biased region" description="Low complexity" evidence="1">
    <location>
        <begin position="283"/>
        <end position="292"/>
    </location>
</feature>
<keyword evidence="2" id="KW-1185">Reference proteome</keyword>
<feature type="compositionally biased region" description="Low complexity" evidence="1">
    <location>
        <begin position="51"/>
        <end position="64"/>
    </location>
</feature>
<feature type="compositionally biased region" description="Polar residues" evidence="1">
    <location>
        <begin position="76"/>
        <end position="120"/>
    </location>
</feature>
<reference evidence="3" key="1">
    <citation type="submission" date="2025-08" db="UniProtKB">
        <authorList>
            <consortium name="RefSeq"/>
        </authorList>
    </citation>
    <scope>IDENTIFICATION</scope>
</reference>
<organism evidence="2 3">
    <name type="scientific">Cottoperca gobio</name>
    <name type="common">Frogmouth</name>
    <name type="synonym">Aphritis gobio</name>
    <dbReference type="NCBI Taxonomy" id="56716"/>
    <lineage>
        <taxon>Eukaryota</taxon>
        <taxon>Metazoa</taxon>
        <taxon>Chordata</taxon>
        <taxon>Craniata</taxon>
        <taxon>Vertebrata</taxon>
        <taxon>Euteleostomi</taxon>
        <taxon>Actinopterygii</taxon>
        <taxon>Neopterygii</taxon>
        <taxon>Teleostei</taxon>
        <taxon>Neoteleostei</taxon>
        <taxon>Acanthomorphata</taxon>
        <taxon>Eupercaria</taxon>
        <taxon>Perciformes</taxon>
        <taxon>Notothenioidei</taxon>
        <taxon>Bovichtidae</taxon>
        <taxon>Cottoperca</taxon>
    </lineage>
</organism>
<feature type="compositionally biased region" description="Polar residues" evidence="1">
    <location>
        <begin position="262"/>
        <end position="274"/>
    </location>
</feature>
<feature type="compositionally biased region" description="Basic and acidic residues" evidence="1">
    <location>
        <begin position="211"/>
        <end position="234"/>
    </location>
</feature>
<dbReference type="AlphaFoldDB" id="A0A6J2PJI9"/>
<dbReference type="GeneID" id="115006959"/>
<dbReference type="InParanoid" id="A0A6J2PJI9"/>
<dbReference type="KEGG" id="cgob:115006959"/>
<name>A0A6J2PJI9_COTGO</name>
<feature type="compositionally biased region" description="Polar residues" evidence="1">
    <location>
        <begin position="24"/>
        <end position="50"/>
    </location>
</feature>
<evidence type="ECO:0000313" key="3">
    <source>
        <dbReference type="RefSeq" id="XP_029285451.1"/>
    </source>
</evidence>
<feature type="compositionally biased region" description="Polar residues" evidence="1">
    <location>
        <begin position="146"/>
        <end position="173"/>
    </location>
</feature>